<feature type="domain" description="Anti-proliferative protein" evidence="2">
    <location>
        <begin position="5"/>
        <end position="86"/>
    </location>
</feature>
<proteinExistence type="inferred from homology"/>
<name>A0A498SZK8_ACAVI</name>
<dbReference type="AlphaFoldDB" id="A0A498SZK8"/>
<dbReference type="STRING" id="6277.A0A498SZK8"/>
<dbReference type="Gene3D" id="3.90.640.90">
    <property type="entry name" value="Anti-proliferative protein, N-terminal domain"/>
    <property type="match status" value="1"/>
</dbReference>
<protein>
    <recommendedName>
        <fullName evidence="2">Anti-proliferative protein domain-containing protein</fullName>
    </recommendedName>
</protein>
<dbReference type="InterPro" id="IPR036054">
    <property type="entry name" value="BTG-like_sf"/>
</dbReference>
<dbReference type="InterPro" id="IPR002087">
    <property type="entry name" value="Anti_prolifrtn"/>
</dbReference>
<dbReference type="SUPFAM" id="SSF160696">
    <property type="entry name" value="BTG domain-like"/>
    <property type="match status" value="1"/>
</dbReference>
<comment type="similarity">
    <text evidence="1">Belongs to the BTG family.</text>
</comment>
<evidence type="ECO:0000256" key="1">
    <source>
        <dbReference type="ARBA" id="ARBA00007989"/>
    </source>
</evidence>
<sequence length="128" mass="14234">MESYGNYLAGRFLENWKVKEPKYGERERTLIIKTGNCLNEMFITIGTSLGIIEADLTACFPSPMLLFCNPGEVSCQLMNYTHIITVWMGDVNADMNYSPMPAGIAFFCETPAVLHNVLNSNGNLLGET</sequence>
<organism evidence="3 4">
    <name type="scientific">Acanthocheilonema viteae</name>
    <name type="common">Filarial nematode worm</name>
    <name type="synonym">Dipetalonema viteae</name>
    <dbReference type="NCBI Taxonomy" id="6277"/>
    <lineage>
        <taxon>Eukaryota</taxon>
        <taxon>Metazoa</taxon>
        <taxon>Ecdysozoa</taxon>
        <taxon>Nematoda</taxon>
        <taxon>Chromadorea</taxon>
        <taxon>Rhabditida</taxon>
        <taxon>Spirurina</taxon>
        <taxon>Spiruromorpha</taxon>
        <taxon>Filarioidea</taxon>
        <taxon>Onchocercidae</taxon>
        <taxon>Acanthocheilonema</taxon>
    </lineage>
</organism>
<dbReference type="Pfam" id="PF07742">
    <property type="entry name" value="BTG"/>
    <property type="match status" value="1"/>
</dbReference>
<dbReference type="OrthoDB" id="19928at2759"/>
<dbReference type="Proteomes" id="UP000276991">
    <property type="component" value="Unassembled WGS sequence"/>
</dbReference>
<evidence type="ECO:0000259" key="2">
    <source>
        <dbReference type="Pfam" id="PF07742"/>
    </source>
</evidence>
<reference evidence="3 4" key="1">
    <citation type="submission" date="2018-08" db="EMBL/GenBank/DDBJ databases">
        <authorList>
            <person name="Laetsch R D."/>
            <person name="Stevens L."/>
            <person name="Kumar S."/>
            <person name="Blaxter L. M."/>
        </authorList>
    </citation>
    <scope>NUCLEOTIDE SEQUENCE [LARGE SCALE GENOMIC DNA]</scope>
</reference>
<evidence type="ECO:0000313" key="4">
    <source>
        <dbReference type="Proteomes" id="UP000276991"/>
    </source>
</evidence>
<dbReference type="EMBL" id="UPTC01006495">
    <property type="protein sequence ID" value="VBB35563.1"/>
    <property type="molecule type" value="Genomic_DNA"/>
</dbReference>
<gene>
    <name evidence="3" type="ORF">NAV_LOCUS10354</name>
</gene>
<keyword evidence="4" id="KW-1185">Reference proteome</keyword>
<feature type="non-terminal residue" evidence="3">
    <location>
        <position position="128"/>
    </location>
</feature>
<accession>A0A498SZK8</accession>
<evidence type="ECO:0000313" key="3">
    <source>
        <dbReference type="EMBL" id="VBB35563.1"/>
    </source>
</evidence>